<protein>
    <submittedName>
        <fullName evidence="2">Uncharacterized protein</fullName>
    </submittedName>
</protein>
<name>A0A8H8CMF0_PSICU</name>
<reference evidence="2" key="1">
    <citation type="submission" date="2021-02" db="EMBL/GenBank/DDBJ databases">
        <title>Psilocybe cubensis genome.</title>
        <authorList>
            <person name="Mckernan K.J."/>
            <person name="Crawford S."/>
            <person name="Trippe A."/>
            <person name="Kane L.T."/>
            <person name="Mclaughlin S."/>
        </authorList>
    </citation>
    <scope>NUCLEOTIDE SEQUENCE [LARGE SCALE GENOMIC DNA]</scope>
    <source>
        <strain evidence="2">MGC-MH-2018</strain>
    </source>
</reference>
<proteinExistence type="predicted"/>
<evidence type="ECO:0000256" key="1">
    <source>
        <dbReference type="SAM" id="MobiDB-lite"/>
    </source>
</evidence>
<evidence type="ECO:0000313" key="2">
    <source>
        <dbReference type="EMBL" id="KAG5171842.1"/>
    </source>
</evidence>
<feature type="compositionally biased region" description="Polar residues" evidence="1">
    <location>
        <begin position="1"/>
        <end position="14"/>
    </location>
</feature>
<dbReference type="EMBL" id="JAFIQS010000003">
    <property type="protein sequence ID" value="KAG5171842.1"/>
    <property type="molecule type" value="Genomic_DNA"/>
</dbReference>
<dbReference type="OrthoDB" id="2570975at2759"/>
<organism evidence="2">
    <name type="scientific">Psilocybe cubensis</name>
    <name type="common">Psychedelic mushroom</name>
    <name type="synonym">Stropharia cubensis</name>
    <dbReference type="NCBI Taxonomy" id="181762"/>
    <lineage>
        <taxon>Eukaryota</taxon>
        <taxon>Fungi</taxon>
        <taxon>Dikarya</taxon>
        <taxon>Basidiomycota</taxon>
        <taxon>Agaricomycotina</taxon>
        <taxon>Agaricomycetes</taxon>
        <taxon>Agaricomycetidae</taxon>
        <taxon>Agaricales</taxon>
        <taxon>Agaricineae</taxon>
        <taxon>Strophariaceae</taxon>
        <taxon>Psilocybe</taxon>
    </lineage>
</organism>
<sequence length="255" mass="27479">MNRPAQPQSLLTQPPVQPRSGRVSIRAHLPRPAPLAIDEEELRKACPGLGDTPLTYAREGLKHLSTHMYAGVQGAIPQHHRSQLPDELQVLLSDPISHGSICPTHILAITSSLPSSSSRKYTLFPAHQLVLGAFCASLPHFPSSAAAYPLPPSSSPSVTLPVVRLALPAPAQFGLLLWYLYVQDAERLRRSLLPAGWDADVGGMMQRATVVHGLWANACALGVVDAQVFEVVQQVWRVVLEAIAKATGAPMPEES</sequence>
<dbReference type="AlphaFoldDB" id="A0A8H8CMF0"/>
<comment type="caution">
    <text evidence="2">The sequence shown here is derived from an EMBL/GenBank/DDBJ whole genome shotgun (WGS) entry which is preliminary data.</text>
</comment>
<feature type="region of interest" description="Disordered" evidence="1">
    <location>
        <begin position="1"/>
        <end position="22"/>
    </location>
</feature>
<accession>A0A8H8CMF0</accession>
<gene>
    <name evidence="2" type="ORF">JR316_003931</name>
</gene>